<feature type="compositionally biased region" description="Basic and acidic residues" evidence="1">
    <location>
        <begin position="101"/>
        <end position="110"/>
    </location>
</feature>
<dbReference type="Proteomes" id="UP001295423">
    <property type="component" value="Unassembled WGS sequence"/>
</dbReference>
<dbReference type="AlphaFoldDB" id="A0AAD2CDY0"/>
<keyword evidence="2" id="KW-0812">Transmembrane</keyword>
<dbReference type="NCBIfam" id="TIGR02167">
    <property type="entry name" value="Liste_lipo_26"/>
    <property type="match status" value="2"/>
</dbReference>
<evidence type="ECO:0000256" key="1">
    <source>
        <dbReference type="SAM" id="MobiDB-lite"/>
    </source>
</evidence>
<feature type="compositionally biased region" description="Basic and acidic residues" evidence="1">
    <location>
        <begin position="23"/>
        <end position="89"/>
    </location>
</feature>
<feature type="compositionally biased region" description="Low complexity" evidence="1">
    <location>
        <begin position="503"/>
        <end position="532"/>
    </location>
</feature>
<feature type="region of interest" description="Disordered" evidence="1">
    <location>
        <begin position="503"/>
        <end position="632"/>
    </location>
</feature>
<feature type="compositionally biased region" description="Polar residues" evidence="1">
    <location>
        <begin position="533"/>
        <end position="545"/>
    </location>
</feature>
<feature type="compositionally biased region" description="Pro residues" evidence="1">
    <location>
        <begin position="552"/>
        <end position="613"/>
    </location>
</feature>
<dbReference type="PRINTS" id="PR01217">
    <property type="entry name" value="PRICHEXTENSN"/>
</dbReference>
<evidence type="ECO:0000313" key="3">
    <source>
        <dbReference type="EMBL" id="CAJ1931433.1"/>
    </source>
</evidence>
<keyword evidence="4" id="KW-1185">Reference proteome</keyword>
<dbReference type="InterPro" id="IPR011889">
    <property type="entry name" value="Liste_lipo_26"/>
</dbReference>
<sequence>MMNEKQESHHHRHHHHHHHHRGSSHEASKAPDRESSKDHRGSSHRGSPDEASKDRHRDSSTKVHRGSTHEPSKGHHHEAEASKEDHNEASTDSNRRHHHHHDDDLDADIKIKRRTHHRHSEAPSKPGIHFEHDRPRHSKHRISHASGGQSEESHHRLSHQAIVDKINQGPRAKRHSEHHTAARSSTHPSHRVKSGSVPGPRPTQNNETGMIQTAIASNVDMEVEEHEKALKENEELRRQLHQIQEGQEQFNRQDSTDENNANHGSKRRRMRMILLCCFLVLAAVVGAVAAVLTLKDSPPDEIILDLSSNKTASNATSSAAPTASFSIDPTYGPTQSPNELQIYNAPTDEECWSIARGLLSPDELMARSFQLNMDVTLLQATSMTDELELELTEKMQQYLVPALAGCPDDEVGNRNRQLASTEFVIAGGTVAVDTNVNQECEDDAETHCVRAVASLDLLLKGDMSTFELIALMVDVFSRVPLVTRLRLDLPFTTVVVVLVDSVSPTDSPSVAPSLLPSESPSFAPSSRPSFNPTTSKPTISPTMERSGSPTSAPTPNPTPGPTPVPTPGPTMNPTPAPTPNPTPAPTTPSPTPGPTPNPTPGPTLSPTPAPTPSPTTGQPSQNPTSSFPCIQSDDDLQNAVADWFNGLRASVEVQYGPISDWCFGAGVVSMSWLFANRMNFNEDISNWDVSSIVSMQYMFQGAYAFNQDLSSWDVSSVTSMTYMFAAAMEFNQDLSSWDVSSVTEMAGMFQNAMAFNADISSWDVKWVTSFQNMFEMASSFNQDLSSWEPFSATEMGMMFYAASSFNQDLCAWGTRIPNTARVSDMFGSMGTSSCTQTHGPDLNDYPPGPFCHMCSA</sequence>
<dbReference type="InterPro" id="IPR005046">
    <property type="entry name" value="DUF285"/>
</dbReference>
<comment type="caution">
    <text evidence="3">The sequence shown here is derived from an EMBL/GenBank/DDBJ whole genome shotgun (WGS) entry which is preliminary data.</text>
</comment>
<keyword evidence="2" id="KW-0472">Membrane</keyword>
<organism evidence="3 4">
    <name type="scientific">Cylindrotheca closterium</name>
    <dbReference type="NCBI Taxonomy" id="2856"/>
    <lineage>
        <taxon>Eukaryota</taxon>
        <taxon>Sar</taxon>
        <taxon>Stramenopiles</taxon>
        <taxon>Ochrophyta</taxon>
        <taxon>Bacillariophyta</taxon>
        <taxon>Bacillariophyceae</taxon>
        <taxon>Bacillariophycidae</taxon>
        <taxon>Bacillariales</taxon>
        <taxon>Bacillariaceae</taxon>
        <taxon>Cylindrotheca</taxon>
    </lineage>
</organism>
<dbReference type="EMBL" id="CAKOGP040000147">
    <property type="protein sequence ID" value="CAJ1931433.1"/>
    <property type="molecule type" value="Genomic_DNA"/>
</dbReference>
<proteinExistence type="predicted"/>
<feature type="compositionally biased region" description="Polar residues" evidence="1">
    <location>
        <begin position="246"/>
        <end position="263"/>
    </location>
</feature>
<evidence type="ECO:0008006" key="5">
    <source>
        <dbReference type="Google" id="ProtNLM"/>
    </source>
</evidence>
<evidence type="ECO:0000313" key="4">
    <source>
        <dbReference type="Proteomes" id="UP001295423"/>
    </source>
</evidence>
<evidence type="ECO:0000256" key="2">
    <source>
        <dbReference type="SAM" id="Phobius"/>
    </source>
</evidence>
<name>A0AAD2CDY0_9STRA</name>
<dbReference type="Pfam" id="PF03382">
    <property type="entry name" value="DUF285"/>
    <property type="match status" value="1"/>
</dbReference>
<keyword evidence="2" id="KW-1133">Transmembrane helix</keyword>
<feature type="compositionally biased region" description="Low complexity" evidence="1">
    <location>
        <begin position="614"/>
        <end position="626"/>
    </location>
</feature>
<accession>A0AAD2CDY0</accession>
<gene>
    <name evidence="3" type="ORF">CYCCA115_LOCUS2387</name>
</gene>
<feature type="region of interest" description="Disordered" evidence="1">
    <location>
        <begin position="246"/>
        <end position="265"/>
    </location>
</feature>
<feature type="region of interest" description="Disordered" evidence="1">
    <location>
        <begin position="1"/>
        <end position="207"/>
    </location>
</feature>
<protein>
    <recommendedName>
        <fullName evidence="5">BspA family leucine-rich repeat surface protein</fullName>
    </recommendedName>
</protein>
<feature type="compositionally biased region" description="Basic residues" evidence="1">
    <location>
        <begin position="8"/>
        <end position="22"/>
    </location>
</feature>
<reference evidence="3" key="1">
    <citation type="submission" date="2023-08" db="EMBL/GenBank/DDBJ databases">
        <authorList>
            <person name="Audoor S."/>
            <person name="Bilcke G."/>
        </authorList>
    </citation>
    <scope>NUCLEOTIDE SEQUENCE</scope>
</reference>
<feature type="transmembrane region" description="Helical" evidence="2">
    <location>
        <begin position="272"/>
        <end position="294"/>
    </location>
</feature>